<evidence type="ECO:0000256" key="5">
    <source>
        <dbReference type="ARBA" id="ARBA00023172"/>
    </source>
</evidence>
<evidence type="ECO:0000256" key="4">
    <source>
        <dbReference type="ARBA" id="ARBA00022833"/>
    </source>
</evidence>
<dbReference type="Proteomes" id="UP000069902">
    <property type="component" value="Chromosome cPNK"/>
</dbReference>
<dbReference type="PROSITE" id="PS50880">
    <property type="entry name" value="TOPRIM"/>
    <property type="match status" value="1"/>
</dbReference>
<proteinExistence type="inferred from homology"/>
<keyword evidence="2 7" id="KW-0227">DNA damage</keyword>
<evidence type="ECO:0000313" key="10">
    <source>
        <dbReference type="Proteomes" id="UP000069902"/>
    </source>
</evidence>
<keyword evidence="4 7" id="KW-0862">Zinc</keyword>
<dbReference type="Pfam" id="PF21176">
    <property type="entry name" value="RecR_HhH"/>
    <property type="match status" value="1"/>
</dbReference>
<evidence type="ECO:0000256" key="3">
    <source>
        <dbReference type="ARBA" id="ARBA00022771"/>
    </source>
</evidence>
<evidence type="ECO:0000256" key="6">
    <source>
        <dbReference type="ARBA" id="ARBA00023204"/>
    </source>
</evidence>
<evidence type="ECO:0000313" key="9">
    <source>
        <dbReference type="EMBL" id="CUI16525.1"/>
    </source>
</evidence>
<dbReference type="STRING" id="389348.PNK_0900"/>
<protein>
    <recommendedName>
        <fullName evidence="7">Recombination protein RecR</fullName>
    </recommendedName>
</protein>
<feature type="zinc finger region" description="C4-type" evidence="7">
    <location>
        <begin position="57"/>
        <end position="72"/>
    </location>
</feature>
<dbReference type="PATRIC" id="fig|389348.3.peg.988"/>
<keyword evidence="5 7" id="KW-0233">DNA recombination</keyword>
<dbReference type="InterPro" id="IPR034137">
    <property type="entry name" value="TOPRIM_RecR"/>
</dbReference>
<dbReference type="FunCoup" id="A0A0U5JBP1">
    <property type="interactions" value="179"/>
</dbReference>
<dbReference type="InterPro" id="IPR006171">
    <property type="entry name" value="TOPRIM_dom"/>
</dbReference>
<dbReference type="InParanoid" id="A0A0U5JBP1"/>
<keyword evidence="1 7" id="KW-0479">Metal-binding</keyword>
<evidence type="ECO:0000256" key="1">
    <source>
        <dbReference type="ARBA" id="ARBA00022723"/>
    </source>
</evidence>
<comment type="function">
    <text evidence="7">May play a role in DNA repair. It seems to be involved in an RecBC-independent recombinational process of DNA repair. It may act with RecF and RecO.</text>
</comment>
<organism evidence="9 10">
    <name type="scientific">Candidatus Protochlamydia naegleriophila</name>
    <dbReference type="NCBI Taxonomy" id="389348"/>
    <lineage>
        <taxon>Bacteria</taxon>
        <taxon>Pseudomonadati</taxon>
        <taxon>Chlamydiota</taxon>
        <taxon>Chlamydiia</taxon>
        <taxon>Parachlamydiales</taxon>
        <taxon>Parachlamydiaceae</taxon>
        <taxon>Candidatus Protochlamydia</taxon>
    </lineage>
</organism>
<sequence>MRYPEHLLKLIHMLKKFPGVGNKSAERFAFHLLTWPAEQLGELSDIVKSTKDKLKQCSSCGCLVDEESCYFCDFNKRDAQVICVTAFPRDVFSIEETHEYRGLYHVLGGVLSPLDNRGPEHLSIAKLKQRIRALNIKEVVIALDSTLEGDATSLFLKQELASYGIQISRLAFGIPMGSSLDYVDGGTLARALAGRNQF</sequence>
<dbReference type="Gene3D" id="3.40.1360.10">
    <property type="match status" value="1"/>
</dbReference>
<dbReference type="GO" id="GO:0008270">
    <property type="term" value="F:zinc ion binding"/>
    <property type="evidence" value="ECO:0007669"/>
    <property type="project" value="UniProtKB-KW"/>
</dbReference>
<keyword evidence="3 7" id="KW-0863">Zinc-finger</keyword>
<evidence type="ECO:0000256" key="7">
    <source>
        <dbReference type="HAMAP-Rule" id="MF_00017"/>
    </source>
</evidence>
<gene>
    <name evidence="7 9" type="primary">recR</name>
    <name evidence="9" type="ORF">PNK_0900</name>
</gene>
<dbReference type="KEGG" id="pnl:PNK_0900"/>
<dbReference type="EMBL" id="LN879502">
    <property type="protein sequence ID" value="CUI16525.1"/>
    <property type="molecule type" value="Genomic_DNA"/>
</dbReference>
<dbReference type="SUPFAM" id="SSF111304">
    <property type="entry name" value="Recombination protein RecR"/>
    <property type="match status" value="1"/>
</dbReference>
<reference evidence="10" key="1">
    <citation type="submission" date="2015-09" db="EMBL/GenBank/DDBJ databases">
        <authorList>
            <person name="Bertelli C."/>
        </authorList>
    </citation>
    <scope>NUCLEOTIDE SEQUENCE [LARGE SCALE GENOMIC DNA]</scope>
    <source>
        <strain evidence="10">KNic</strain>
    </source>
</reference>
<dbReference type="Gene3D" id="1.10.8.420">
    <property type="entry name" value="RecR Domain 1"/>
    <property type="match status" value="1"/>
</dbReference>
<dbReference type="SMART" id="SM00493">
    <property type="entry name" value="TOPRIM"/>
    <property type="match status" value="1"/>
</dbReference>
<dbReference type="AlphaFoldDB" id="A0A0U5JBP1"/>
<feature type="domain" description="Toprim" evidence="8">
    <location>
        <begin position="80"/>
        <end position="175"/>
    </location>
</feature>
<dbReference type="Gene3D" id="6.10.250.240">
    <property type="match status" value="1"/>
</dbReference>
<dbReference type="PANTHER" id="PTHR30446">
    <property type="entry name" value="RECOMBINATION PROTEIN RECR"/>
    <property type="match status" value="1"/>
</dbReference>
<evidence type="ECO:0000259" key="8">
    <source>
        <dbReference type="PROSITE" id="PS50880"/>
    </source>
</evidence>
<dbReference type="NCBIfam" id="TIGR00615">
    <property type="entry name" value="recR"/>
    <property type="match status" value="1"/>
</dbReference>
<accession>A0A0U5JBP1</accession>
<dbReference type="GO" id="GO:0006281">
    <property type="term" value="P:DNA repair"/>
    <property type="evidence" value="ECO:0007669"/>
    <property type="project" value="UniProtKB-UniRule"/>
</dbReference>
<dbReference type="CDD" id="cd01025">
    <property type="entry name" value="TOPRIM_recR"/>
    <property type="match status" value="1"/>
</dbReference>
<keyword evidence="10" id="KW-1185">Reference proteome</keyword>
<comment type="similarity">
    <text evidence="7">Belongs to the RecR family.</text>
</comment>
<dbReference type="GO" id="GO:0003677">
    <property type="term" value="F:DNA binding"/>
    <property type="evidence" value="ECO:0007669"/>
    <property type="project" value="UniProtKB-UniRule"/>
</dbReference>
<dbReference type="InterPro" id="IPR023627">
    <property type="entry name" value="Rcmb_RecR"/>
</dbReference>
<dbReference type="Pfam" id="PF13662">
    <property type="entry name" value="Toprim_4"/>
    <property type="match status" value="1"/>
</dbReference>
<dbReference type="Pfam" id="PF21175">
    <property type="entry name" value="RecR_C"/>
    <property type="match status" value="1"/>
</dbReference>
<dbReference type="InterPro" id="IPR000093">
    <property type="entry name" value="DNA_Rcmb_RecR"/>
</dbReference>
<dbReference type="HAMAP" id="MF_00017">
    <property type="entry name" value="RecR"/>
    <property type="match status" value="1"/>
</dbReference>
<name>A0A0U5JBP1_9BACT</name>
<dbReference type="PANTHER" id="PTHR30446:SF0">
    <property type="entry name" value="RECOMBINATION PROTEIN RECR"/>
    <property type="match status" value="1"/>
</dbReference>
<evidence type="ECO:0000256" key="2">
    <source>
        <dbReference type="ARBA" id="ARBA00022763"/>
    </source>
</evidence>
<keyword evidence="6 7" id="KW-0234">DNA repair</keyword>
<dbReference type="GO" id="GO:0006310">
    <property type="term" value="P:DNA recombination"/>
    <property type="evidence" value="ECO:0007669"/>
    <property type="project" value="UniProtKB-UniRule"/>
</dbReference>